<organism evidence="1 2">
    <name type="scientific">Malus domestica</name>
    <name type="common">Apple</name>
    <name type="synonym">Pyrus malus</name>
    <dbReference type="NCBI Taxonomy" id="3750"/>
    <lineage>
        <taxon>Eukaryota</taxon>
        <taxon>Viridiplantae</taxon>
        <taxon>Streptophyta</taxon>
        <taxon>Embryophyta</taxon>
        <taxon>Tracheophyta</taxon>
        <taxon>Spermatophyta</taxon>
        <taxon>Magnoliopsida</taxon>
        <taxon>eudicotyledons</taxon>
        <taxon>Gunneridae</taxon>
        <taxon>Pentapetalae</taxon>
        <taxon>rosids</taxon>
        <taxon>fabids</taxon>
        <taxon>Rosales</taxon>
        <taxon>Rosaceae</taxon>
        <taxon>Amygdaloideae</taxon>
        <taxon>Maleae</taxon>
        <taxon>Malus</taxon>
    </lineage>
</organism>
<reference evidence="1 2" key="1">
    <citation type="submission" date="2018-10" db="EMBL/GenBank/DDBJ databases">
        <title>A high-quality apple genome assembly.</title>
        <authorList>
            <person name="Hu J."/>
        </authorList>
    </citation>
    <scope>NUCLEOTIDE SEQUENCE [LARGE SCALE GENOMIC DNA]</scope>
    <source>
        <strain evidence="2">cv. HFTH1</strain>
        <tissue evidence="1">Young leaf</tissue>
    </source>
</reference>
<sequence length="61" mass="6569">MQIEDVKFGFVPRGGNLAAHAVVSFAPLHVGAFLWNEIGSEFLFNTLTEDESESSSVISGL</sequence>
<dbReference type="AlphaFoldDB" id="A0A498IM32"/>
<name>A0A498IM32_MALDO</name>
<evidence type="ECO:0000313" key="2">
    <source>
        <dbReference type="Proteomes" id="UP000290289"/>
    </source>
</evidence>
<dbReference type="Proteomes" id="UP000290289">
    <property type="component" value="Chromosome 11"/>
</dbReference>
<accession>A0A498IM32</accession>
<comment type="caution">
    <text evidence="1">The sequence shown here is derived from an EMBL/GenBank/DDBJ whole genome shotgun (WGS) entry which is preliminary data.</text>
</comment>
<protein>
    <submittedName>
        <fullName evidence="1">Uncharacterized protein</fullName>
    </submittedName>
</protein>
<gene>
    <name evidence="1" type="ORF">DVH24_003683</name>
</gene>
<proteinExistence type="predicted"/>
<dbReference type="EMBL" id="RDQH01000337">
    <property type="protein sequence ID" value="RXH83185.1"/>
    <property type="molecule type" value="Genomic_DNA"/>
</dbReference>
<keyword evidence="2" id="KW-1185">Reference proteome</keyword>
<evidence type="ECO:0000313" key="1">
    <source>
        <dbReference type="EMBL" id="RXH83185.1"/>
    </source>
</evidence>